<evidence type="ECO:0000313" key="1">
    <source>
        <dbReference type="EMBL" id="KZT68934.1"/>
    </source>
</evidence>
<dbReference type="AlphaFoldDB" id="A0A165Q2R6"/>
<dbReference type="OrthoDB" id="2788229at2759"/>
<keyword evidence="2" id="KW-1185">Reference proteome</keyword>
<accession>A0A165Q2R6</accession>
<gene>
    <name evidence="1" type="ORF">DAEQUDRAFT_765941</name>
</gene>
<reference evidence="1 2" key="1">
    <citation type="journal article" date="2016" name="Mol. Biol. Evol.">
        <title>Comparative Genomics of Early-Diverging Mushroom-Forming Fungi Provides Insights into the Origins of Lignocellulose Decay Capabilities.</title>
        <authorList>
            <person name="Nagy L.G."/>
            <person name="Riley R."/>
            <person name="Tritt A."/>
            <person name="Adam C."/>
            <person name="Daum C."/>
            <person name="Floudas D."/>
            <person name="Sun H."/>
            <person name="Yadav J.S."/>
            <person name="Pangilinan J."/>
            <person name="Larsson K.H."/>
            <person name="Matsuura K."/>
            <person name="Barry K."/>
            <person name="Labutti K."/>
            <person name="Kuo R."/>
            <person name="Ohm R.A."/>
            <person name="Bhattacharya S.S."/>
            <person name="Shirouzu T."/>
            <person name="Yoshinaga Y."/>
            <person name="Martin F.M."/>
            <person name="Grigoriev I.V."/>
            <person name="Hibbett D.S."/>
        </authorList>
    </citation>
    <scope>NUCLEOTIDE SEQUENCE [LARGE SCALE GENOMIC DNA]</scope>
    <source>
        <strain evidence="1 2">L-15889</strain>
    </source>
</reference>
<name>A0A165Q2R6_9APHY</name>
<dbReference type="Proteomes" id="UP000076727">
    <property type="component" value="Unassembled WGS sequence"/>
</dbReference>
<sequence length="519" mass="59833">MYPDFPFILNRLAEILTPHPNSCKGQLPVPQEILDVIIDYLADDRKSLRACALVARAWRSRSQFYIHRTLKVTSKVRCKRAGDVYFNPFLVSCIRELHIQDLELKIPGTSHHWVDRDVPAMVSKLSRVHPLFIESVVIQNGHDIDWGSHPDPLFPNATRLSIHRLDFRVGTEFAAFIRHFPRLSSLTLTDFTIEYSPRDTSVPGPRPPLRNLEVYNSGGQEFFMNWFLHQPAGDIQLETFVYSIERWQLCAPQLSLRALGASVVNLTIVFAFESPHYLLRGDPILPYLSSVRSLTFDHATLYGTLYGTPSIPVLLKAISASHISTVRFRFTLDKHPGPLDQRVEKLERIKLAQTDDFLHDLQPFGDLQDVLIQVRSDEWSRLAKLHSADEWVTADFEHRRVPTPEYLKLRWSLRLIDLSDVPAQSHAREPDLAQGTAVSMERGCIRRSQAEYEKAVETWHRVNDVFKKAFPTMAARKLLRVEPLEDGASERVPSQPRHYQTFHPHERPHHHIGLHHHFM</sequence>
<proteinExistence type="predicted"/>
<protein>
    <recommendedName>
        <fullName evidence="3">F-box domain-containing protein</fullName>
    </recommendedName>
</protein>
<evidence type="ECO:0008006" key="3">
    <source>
        <dbReference type="Google" id="ProtNLM"/>
    </source>
</evidence>
<organism evidence="1 2">
    <name type="scientific">Daedalea quercina L-15889</name>
    <dbReference type="NCBI Taxonomy" id="1314783"/>
    <lineage>
        <taxon>Eukaryota</taxon>
        <taxon>Fungi</taxon>
        <taxon>Dikarya</taxon>
        <taxon>Basidiomycota</taxon>
        <taxon>Agaricomycotina</taxon>
        <taxon>Agaricomycetes</taxon>
        <taxon>Polyporales</taxon>
        <taxon>Fomitopsis</taxon>
    </lineage>
</organism>
<evidence type="ECO:0000313" key="2">
    <source>
        <dbReference type="Proteomes" id="UP000076727"/>
    </source>
</evidence>
<dbReference type="EMBL" id="KV429062">
    <property type="protein sequence ID" value="KZT68934.1"/>
    <property type="molecule type" value="Genomic_DNA"/>
</dbReference>